<organism evidence="2 3">
    <name type="scientific">Phytophthora infestans</name>
    <name type="common">Potato late blight agent</name>
    <name type="synonym">Botrytis infestans</name>
    <dbReference type="NCBI Taxonomy" id="4787"/>
    <lineage>
        <taxon>Eukaryota</taxon>
        <taxon>Sar</taxon>
        <taxon>Stramenopiles</taxon>
        <taxon>Oomycota</taxon>
        <taxon>Peronosporomycetes</taxon>
        <taxon>Peronosporales</taxon>
        <taxon>Peronosporaceae</taxon>
        <taxon>Phytophthora</taxon>
    </lineage>
</organism>
<sequence length="130" mass="14966">MSDGKLVLCDSCIQLRRSRWSRSIITVRWLRSLLQQKMQMLSKTQIVCPRLVGDDSDFHDALHEKEVDDVKEAEEGNSDENDVDGISEKEEDEGSDENEEARDSKFGVVPKYTNRFQITETYVFVYVSGL</sequence>
<proteinExistence type="predicted"/>
<feature type="region of interest" description="Disordered" evidence="1">
    <location>
        <begin position="63"/>
        <end position="104"/>
    </location>
</feature>
<name>A0A833W8B3_PHYIN</name>
<dbReference type="AlphaFoldDB" id="A0A833W8B3"/>
<dbReference type="EMBL" id="WSZM01000476">
    <property type="protein sequence ID" value="KAF4032602.1"/>
    <property type="molecule type" value="Genomic_DNA"/>
</dbReference>
<protein>
    <submittedName>
        <fullName evidence="2">Uncharacterized protein</fullName>
    </submittedName>
</protein>
<reference evidence="2" key="1">
    <citation type="submission" date="2020-04" db="EMBL/GenBank/DDBJ databases">
        <title>Hybrid Assembly of Korean Phytophthora infestans isolates.</title>
        <authorList>
            <person name="Prokchorchik M."/>
            <person name="Lee Y."/>
            <person name="Seo J."/>
            <person name="Cho J.-H."/>
            <person name="Park Y.-E."/>
            <person name="Jang D.-C."/>
            <person name="Im J.-S."/>
            <person name="Choi J.-G."/>
            <person name="Park H.-J."/>
            <person name="Lee G.-B."/>
            <person name="Lee Y.-G."/>
            <person name="Hong S.-Y."/>
            <person name="Cho K."/>
            <person name="Sohn K.H."/>
        </authorList>
    </citation>
    <scope>NUCLEOTIDE SEQUENCE</scope>
    <source>
        <strain evidence="2">KR_1_A1</strain>
    </source>
</reference>
<evidence type="ECO:0000313" key="2">
    <source>
        <dbReference type="EMBL" id="KAF4032602.1"/>
    </source>
</evidence>
<evidence type="ECO:0000313" key="3">
    <source>
        <dbReference type="Proteomes" id="UP000602510"/>
    </source>
</evidence>
<dbReference type="Proteomes" id="UP000602510">
    <property type="component" value="Unassembled WGS sequence"/>
</dbReference>
<accession>A0A833W8B3</accession>
<feature type="compositionally biased region" description="Basic and acidic residues" evidence="1">
    <location>
        <begin position="63"/>
        <end position="74"/>
    </location>
</feature>
<feature type="compositionally biased region" description="Acidic residues" evidence="1">
    <location>
        <begin position="75"/>
        <end position="100"/>
    </location>
</feature>
<gene>
    <name evidence="2" type="ORF">GN244_ATG15534</name>
</gene>
<comment type="caution">
    <text evidence="2">The sequence shown here is derived from an EMBL/GenBank/DDBJ whole genome shotgun (WGS) entry which is preliminary data.</text>
</comment>
<evidence type="ECO:0000256" key="1">
    <source>
        <dbReference type="SAM" id="MobiDB-lite"/>
    </source>
</evidence>
<keyword evidence="3" id="KW-1185">Reference proteome</keyword>